<name>A0A0K6SBD7_9ALVE</name>
<evidence type="ECO:0000259" key="4">
    <source>
        <dbReference type="PROSITE" id="PS50102"/>
    </source>
</evidence>
<feature type="domain" description="RRM" evidence="4">
    <location>
        <begin position="118"/>
        <end position="193"/>
    </location>
</feature>
<evidence type="ECO:0000256" key="2">
    <source>
        <dbReference type="PROSITE-ProRule" id="PRU00176"/>
    </source>
</evidence>
<dbReference type="PROSITE" id="PS50102">
    <property type="entry name" value="RRM"/>
    <property type="match status" value="2"/>
</dbReference>
<dbReference type="SUPFAM" id="SSF54928">
    <property type="entry name" value="RNA-binding domain, RBD"/>
    <property type="match status" value="2"/>
</dbReference>
<dbReference type="EMBL" id="CDMZ01005846">
    <property type="protein sequence ID" value="CUC10898.1"/>
    <property type="molecule type" value="Genomic_DNA"/>
</dbReference>
<sequence length="478" mass="50781">MAFYGAGASSYEEGSAKKRRPDEISPSVVGAASPDDKMKALLDMLSASSYEEGSAKKRRPDEISPSVVGAASPDDKMKALLDMLSQQQLIEVLQQATSLYPQVAELVRQKANSSTASRRLMLRNLPFSTTTEDLQKIFGKFGPIADLVVCREPGGKSKGFGFLTFESVESVEGALTELVQLEGRTVNVKLAAEGGPSRDDRDRGEAVEKSTKLFVRNLSDNMDDETLRKAFSPFGRLAEVAVMKRPDGTPKGFGFVTFEQLDDACKAVADRNKIIDGRLVFISFATKNKDRMMGPGGYGGGGGFGDFGTGGGMGPGGMGMHNGHGHMGMHMQQQGGGFGYPSAGGMGGNYGGAMAPAAYGSAYPGAGMQQHQMRMGGGYGAMGMQGQASGQQQQAQMMPTAQAQGTAAAFTQQQPQGQQQMMPQQQQQQPQQMTMMNAPGGAMMHPQQQQQQQQQTGGHMMGGHQHLTGQMGGGMMPR</sequence>
<gene>
    <name evidence="5" type="ORF">Cvel_13297.t2.CR1</name>
</gene>
<organism evidence="5">
    <name type="scientific">Chromera velia CCMP2878</name>
    <dbReference type="NCBI Taxonomy" id="1169474"/>
    <lineage>
        <taxon>Eukaryota</taxon>
        <taxon>Sar</taxon>
        <taxon>Alveolata</taxon>
        <taxon>Colpodellida</taxon>
        <taxon>Chromeraceae</taxon>
        <taxon>Chromera</taxon>
    </lineage>
</organism>
<dbReference type="SMART" id="SM00360">
    <property type="entry name" value="RRM"/>
    <property type="match status" value="2"/>
</dbReference>
<evidence type="ECO:0000256" key="3">
    <source>
        <dbReference type="SAM" id="MobiDB-lite"/>
    </source>
</evidence>
<dbReference type="AlphaFoldDB" id="A0A0K6SBD7"/>
<dbReference type="InterPro" id="IPR000504">
    <property type="entry name" value="RRM_dom"/>
</dbReference>
<evidence type="ECO:0000256" key="1">
    <source>
        <dbReference type="ARBA" id="ARBA00022884"/>
    </source>
</evidence>
<feature type="domain" description="RRM" evidence="4">
    <location>
        <begin position="211"/>
        <end position="287"/>
    </location>
</feature>
<proteinExistence type="predicted"/>
<dbReference type="Pfam" id="PF00076">
    <property type="entry name" value="RRM_1"/>
    <property type="match status" value="2"/>
</dbReference>
<dbReference type="InterPro" id="IPR035979">
    <property type="entry name" value="RBD_domain_sf"/>
</dbReference>
<evidence type="ECO:0000313" key="5">
    <source>
        <dbReference type="EMBL" id="CUC10898.1"/>
    </source>
</evidence>
<dbReference type="PhylomeDB" id="A0A0K6SBD7"/>
<dbReference type="InterPro" id="IPR052462">
    <property type="entry name" value="SLIRP/GR-RBP-like"/>
</dbReference>
<feature type="region of interest" description="Disordered" evidence="3">
    <location>
        <begin position="1"/>
        <end position="35"/>
    </location>
</feature>
<keyword evidence="1 2" id="KW-0694">RNA-binding</keyword>
<feature type="region of interest" description="Disordered" evidence="3">
    <location>
        <begin position="412"/>
        <end position="478"/>
    </location>
</feature>
<feature type="compositionally biased region" description="Basic and acidic residues" evidence="3">
    <location>
        <begin position="53"/>
        <end position="62"/>
    </location>
</feature>
<reference evidence="5" key="1">
    <citation type="submission" date="2014-11" db="EMBL/GenBank/DDBJ databases">
        <title>Molecular phylogeny of cliff fern family Woodsiaceae with morphological implications.</title>
        <authorList>
            <person name="Shao Y.-Z."/>
            <person name="Wei R."/>
            <person name="Zhang X.-C."/>
        </authorList>
    </citation>
    <scope>NUCLEOTIDE SEQUENCE</scope>
</reference>
<feature type="compositionally biased region" description="Basic and acidic residues" evidence="3">
    <location>
        <begin position="14"/>
        <end position="23"/>
    </location>
</feature>
<protein>
    <recommendedName>
        <fullName evidence="4">RRM domain-containing protein</fullName>
    </recommendedName>
</protein>
<accession>A0A0K6SBD7</accession>
<feature type="compositionally biased region" description="Low complexity" evidence="3">
    <location>
        <begin position="412"/>
        <end position="469"/>
    </location>
</feature>
<feature type="region of interest" description="Disordered" evidence="3">
    <location>
        <begin position="50"/>
        <end position="70"/>
    </location>
</feature>
<dbReference type="GO" id="GO:0003723">
    <property type="term" value="F:RNA binding"/>
    <property type="evidence" value="ECO:0007669"/>
    <property type="project" value="UniProtKB-UniRule"/>
</dbReference>
<dbReference type="PANTHER" id="PTHR48027">
    <property type="entry name" value="HETEROGENEOUS NUCLEAR RIBONUCLEOPROTEIN 87F-RELATED"/>
    <property type="match status" value="1"/>
</dbReference>
<dbReference type="VEuPathDB" id="CryptoDB:Cvel_13297"/>
<dbReference type="InterPro" id="IPR012677">
    <property type="entry name" value="Nucleotide-bd_a/b_plait_sf"/>
</dbReference>
<dbReference type="Gene3D" id="3.30.70.330">
    <property type="match status" value="2"/>
</dbReference>